<evidence type="ECO:0000313" key="2">
    <source>
        <dbReference type="EMBL" id="KKU22709.1"/>
    </source>
</evidence>
<dbReference type="EMBL" id="LCLV01000023">
    <property type="protein sequence ID" value="KKU22709.1"/>
    <property type="molecule type" value="Genomic_DNA"/>
</dbReference>
<evidence type="ECO:0000256" key="1">
    <source>
        <dbReference type="SAM" id="Phobius"/>
    </source>
</evidence>
<feature type="transmembrane region" description="Helical" evidence="1">
    <location>
        <begin position="230"/>
        <end position="249"/>
    </location>
</feature>
<evidence type="ECO:0000313" key="3">
    <source>
        <dbReference type="Proteomes" id="UP000034643"/>
    </source>
</evidence>
<organism evidence="2 3">
    <name type="scientific">Candidatus Woesebacteria bacterium GW2011_GWF1_46_13</name>
    <dbReference type="NCBI Taxonomy" id="1618602"/>
    <lineage>
        <taxon>Bacteria</taxon>
        <taxon>Candidatus Woeseibacteriota</taxon>
    </lineage>
</organism>
<dbReference type="Proteomes" id="UP000034643">
    <property type="component" value="Unassembled WGS sequence"/>
</dbReference>
<name>A0A0G1NPX6_9BACT</name>
<keyword evidence="1" id="KW-0472">Membrane</keyword>
<accession>A0A0G1NPX6</accession>
<sequence>MAQGIDLDASEVSSLLYHDIFDYPLSLGELMKWRAGEKLTTNNEELTIKSRNGFYFFKGRDGIVLKRLLRKRVSAKKFEIARKAGQILSFVPTIKMVAVTGALAMDNAAEEGDIDLLVVSQKGTLWATRLITLIFLDLIGFPRRKYGDRNQKDKLCLNIWLDETSLSWPRNDRNIYSAHEIAQIKLIADKDRTYDRFIQVNGWVKDFWPNAVKIDRKRGKKQKAGSLTNVFYLFFGLIEPLAFSFQRFYMRKKITKERVGKKRALFHPVDWWAVLKTKFTSLGLGFKR</sequence>
<gene>
    <name evidence="2" type="ORF">UX34_C0023G0009</name>
</gene>
<dbReference type="AlphaFoldDB" id="A0A0G1NPX6"/>
<keyword evidence="1" id="KW-0812">Transmembrane</keyword>
<proteinExistence type="predicted"/>
<keyword evidence="1" id="KW-1133">Transmembrane helix</keyword>
<comment type="caution">
    <text evidence="2">The sequence shown here is derived from an EMBL/GenBank/DDBJ whole genome shotgun (WGS) entry which is preliminary data.</text>
</comment>
<evidence type="ECO:0008006" key="4">
    <source>
        <dbReference type="Google" id="ProtNLM"/>
    </source>
</evidence>
<protein>
    <recommendedName>
        <fullName evidence="4">Polymerase nucleotidyl transferase domain-containing protein</fullName>
    </recommendedName>
</protein>
<reference evidence="2 3" key="1">
    <citation type="journal article" date="2015" name="Nature">
        <title>rRNA introns, odd ribosomes, and small enigmatic genomes across a large radiation of phyla.</title>
        <authorList>
            <person name="Brown C.T."/>
            <person name="Hug L.A."/>
            <person name="Thomas B.C."/>
            <person name="Sharon I."/>
            <person name="Castelle C.J."/>
            <person name="Singh A."/>
            <person name="Wilkins M.J."/>
            <person name="Williams K.H."/>
            <person name="Banfield J.F."/>
        </authorList>
    </citation>
    <scope>NUCLEOTIDE SEQUENCE [LARGE SCALE GENOMIC DNA]</scope>
</reference>